<dbReference type="Pfam" id="PF01483">
    <property type="entry name" value="P_proprotein"/>
    <property type="match status" value="1"/>
</dbReference>
<evidence type="ECO:0000313" key="5">
    <source>
        <dbReference type="EMBL" id="KAA8681147.1"/>
    </source>
</evidence>
<dbReference type="EMBL" id="VXJS01000001">
    <property type="protein sequence ID" value="KAA8681147.1"/>
    <property type="molecule type" value="Genomic_DNA"/>
</dbReference>
<dbReference type="RefSeq" id="WP_086714878.1">
    <property type="nucleotide sequence ID" value="NZ_AP025493.1"/>
</dbReference>
<protein>
    <submittedName>
        <fullName evidence="5">Propeptide, peptidase</fullName>
    </submittedName>
</protein>
<feature type="signal peptide" evidence="3">
    <location>
        <begin position="1"/>
        <end position="19"/>
    </location>
</feature>
<evidence type="ECO:0000313" key="6">
    <source>
        <dbReference type="Proteomes" id="UP000322521"/>
    </source>
</evidence>
<dbReference type="PROSITE" id="PS51829">
    <property type="entry name" value="P_HOMO_B"/>
    <property type="match status" value="1"/>
</dbReference>
<evidence type="ECO:0000256" key="2">
    <source>
        <dbReference type="ARBA" id="ARBA00022801"/>
    </source>
</evidence>
<comment type="caution">
    <text evidence="5">The sequence shown here is derived from an EMBL/GenBank/DDBJ whole genome shotgun (WGS) entry which is preliminary data.</text>
</comment>
<evidence type="ECO:0000259" key="4">
    <source>
        <dbReference type="PROSITE" id="PS51829"/>
    </source>
</evidence>
<keyword evidence="3" id="KW-0732">Signal</keyword>
<dbReference type="InterPro" id="IPR008979">
    <property type="entry name" value="Galactose-bd-like_sf"/>
</dbReference>
<proteinExistence type="predicted"/>
<dbReference type="InterPro" id="IPR002884">
    <property type="entry name" value="P_dom"/>
</dbReference>
<dbReference type="AlphaFoldDB" id="A0A5M9P537"/>
<dbReference type="SUPFAM" id="SSF55486">
    <property type="entry name" value="Metalloproteases ('zincins'), catalytic domain"/>
    <property type="match status" value="1"/>
</dbReference>
<keyword evidence="6" id="KW-1185">Reference proteome</keyword>
<feature type="domain" description="P/Homo B" evidence="4">
    <location>
        <begin position="580"/>
        <end position="724"/>
    </location>
</feature>
<dbReference type="SUPFAM" id="SSF49785">
    <property type="entry name" value="Galactose-binding domain-like"/>
    <property type="match status" value="1"/>
</dbReference>
<name>A0A5M9P537_9VIBR</name>
<organism evidence="5 6">
    <name type="scientific">Vibrio gigantis</name>
    <dbReference type="NCBI Taxonomy" id="296199"/>
    <lineage>
        <taxon>Bacteria</taxon>
        <taxon>Pseudomonadati</taxon>
        <taxon>Pseudomonadota</taxon>
        <taxon>Gammaproteobacteria</taxon>
        <taxon>Vibrionales</taxon>
        <taxon>Vibrionaceae</taxon>
        <taxon>Vibrio</taxon>
    </lineage>
</organism>
<evidence type="ECO:0000256" key="1">
    <source>
        <dbReference type="ARBA" id="ARBA00022670"/>
    </source>
</evidence>
<dbReference type="GO" id="GO:0006508">
    <property type="term" value="P:proteolysis"/>
    <property type="evidence" value="ECO:0007669"/>
    <property type="project" value="UniProtKB-KW"/>
</dbReference>
<dbReference type="Proteomes" id="UP000322521">
    <property type="component" value="Unassembled WGS sequence"/>
</dbReference>
<evidence type="ECO:0000256" key="3">
    <source>
        <dbReference type="SAM" id="SignalP"/>
    </source>
</evidence>
<keyword evidence="2" id="KW-0378">Hydrolase</keyword>
<accession>A0A5M9P537</accession>
<sequence length="789" mass="87583">MIKSPLCLAILLASLPSVAAQWDYPQGNTLVTNQQEAQTYLEQAYPSVDSLQFRYSNQSKLGHHYNFDVFENGVYQQQRTVVLTTNNDHQVSRVFKSLEDTLIRNGQPTTAAELEAPRQLEAQRPPALVSGQVVQAELSIFSPDLRTMDRSAPPATLLTDISEYPHPPQYISKDVEVLSHSDGIYLTNSRVSQVDAVALVTVNHETGETINRDSQSFLPAEGVTTFASLAELKQVDWQDNRFAQVMAFAHLDQSLSYLNQLGFSLFDEPLEFDGRGLSADNSTYYYGPKAALFGIAGGSPDALDADVIIHELGHGIHYQIVKDWAYGHTGAIGEGFGDYWAGSFSFRTQFENAQTQGQEFEIDTVFNWDGYFGVRNTTRSLWNQRARYFQHAEYRPHESVAGELGDELWSTPLFQALKSSVELYGQVGFQEFDTIVLESMYGLGRGLKMHDLAENAIFVAKELYPERRYAEILKEKFAVHNLIIEPFSVEIASRYVHPEKLLNVDLYPTSRQADIEGDIEVGGVTKSFASQPTNQLSIETALPSGQVCGSAISMTTLLDYQYDTALKKLNWQHQIDLIYGLPNLSASLKEVNSPLPDSKLSASNQAIIGFKTFNFTLNDAVQSVDNQFGVYLDIEHPRLADLTVTLISPRGTRVDLLKHQATRSNGFNSFFTFKHDAVLNAFADEPSNGTWRLEIGDYVMGESGQLNRWAVGTISEYDCGDAGAKASSSSSSGGGSSPFAIAFMLLLALCRSLNSKSSLCLTNLLESAKPLISKTLLTNKMFFKNTTRR</sequence>
<dbReference type="Gene3D" id="2.60.120.260">
    <property type="entry name" value="Galactose-binding domain-like"/>
    <property type="match status" value="1"/>
</dbReference>
<keyword evidence="1" id="KW-0645">Protease</keyword>
<dbReference type="OrthoDB" id="5289240at2"/>
<dbReference type="GO" id="GO:0004252">
    <property type="term" value="F:serine-type endopeptidase activity"/>
    <property type="evidence" value="ECO:0007669"/>
    <property type="project" value="InterPro"/>
</dbReference>
<reference evidence="5 6" key="1">
    <citation type="submission" date="2019-09" db="EMBL/GenBank/DDBJ databases">
        <title>Draft genome sequence of various Type strains from the CCUG.</title>
        <authorList>
            <person name="Pineiro-Iglesias B."/>
            <person name="Tunovic T."/>
            <person name="Unosson C."/>
            <person name="Inganas E."/>
            <person name="Ohlen M."/>
            <person name="Cardew S."/>
            <person name="Jensie-Markopoulos S."/>
            <person name="Salva-Serra F."/>
            <person name="Jaen-Luchoro D."/>
            <person name="Karlsson R."/>
            <person name="Svensson-Stadler L."/>
            <person name="Chun J."/>
            <person name="Moore E."/>
        </authorList>
    </citation>
    <scope>NUCLEOTIDE SEQUENCE [LARGE SCALE GENOMIC DNA]</scope>
    <source>
        <strain evidence="5 6">CCUG 56969T</strain>
    </source>
</reference>
<feature type="chain" id="PRO_5024362220" evidence="3">
    <location>
        <begin position="20"/>
        <end position="789"/>
    </location>
</feature>
<gene>
    <name evidence="5" type="ORF">F4W18_00960</name>
</gene>